<dbReference type="AlphaFoldDB" id="A0A3S4BE20"/>
<name>A0A3S4BE20_9MYCO</name>
<dbReference type="OrthoDB" id="5184179at2"/>
<protein>
    <recommendedName>
        <fullName evidence="4">Glycosyltransferase RgtA/B/C/D-like domain-containing protein</fullName>
    </recommendedName>
</protein>
<organism evidence="2 3">
    <name type="scientific">Mycobacterium basiliense</name>
    <dbReference type="NCBI Taxonomy" id="2094119"/>
    <lineage>
        <taxon>Bacteria</taxon>
        <taxon>Bacillati</taxon>
        <taxon>Actinomycetota</taxon>
        <taxon>Actinomycetes</taxon>
        <taxon>Mycobacteriales</taxon>
        <taxon>Mycobacteriaceae</taxon>
        <taxon>Mycobacterium</taxon>
    </lineage>
</organism>
<feature type="transmembrane region" description="Helical" evidence="1">
    <location>
        <begin position="306"/>
        <end position="333"/>
    </location>
</feature>
<dbReference type="KEGG" id="mbai:MB901379_02171"/>
<evidence type="ECO:0000313" key="3">
    <source>
        <dbReference type="Proteomes" id="UP000269998"/>
    </source>
</evidence>
<keyword evidence="1" id="KW-0812">Transmembrane</keyword>
<keyword evidence="3" id="KW-1185">Reference proteome</keyword>
<feature type="transmembrane region" description="Helical" evidence="1">
    <location>
        <begin position="120"/>
        <end position="140"/>
    </location>
</feature>
<accession>A0A3S4BE20</accession>
<feature type="transmembrane region" description="Helical" evidence="1">
    <location>
        <begin position="64"/>
        <end position="86"/>
    </location>
</feature>
<dbReference type="RefSeq" id="WP_158016639.1">
    <property type="nucleotide sequence ID" value="NZ_CBCSKE010000001.1"/>
</dbReference>
<evidence type="ECO:0000256" key="1">
    <source>
        <dbReference type="SAM" id="Phobius"/>
    </source>
</evidence>
<dbReference type="EMBL" id="LR130759">
    <property type="protein sequence ID" value="VDM88609.1"/>
    <property type="molecule type" value="Genomic_DNA"/>
</dbReference>
<feature type="transmembrane region" description="Helical" evidence="1">
    <location>
        <begin position="220"/>
        <end position="240"/>
    </location>
</feature>
<dbReference type="Proteomes" id="UP000269998">
    <property type="component" value="Chromosome"/>
</dbReference>
<gene>
    <name evidence="2" type="ORF">MB901379_02171</name>
</gene>
<keyword evidence="1" id="KW-0472">Membrane</keyword>
<feature type="transmembrane region" description="Helical" evidence="1">
    <location>
        <begin position="273"/>
        <end position="294"/>
    </location>
</feature>
<feature type="transmembrane region" description="Helical" evidence="1">
    <location>
        <begin position="15"/>
        <end position="32"/>
    </location>
</feature>
<feature type="transmembrane region" description="Helical" evidence="1">
    <location>
        <begin position="92"/>
        <end position="113"/>
    </location>
</feature>
<proteinExistence type="predicted"/>
<keyword evidence="1" id="KW-1133">Transmembrane helix</keyword>
<reference evidence="3" key="1">
    <citation type="submission" date="2018-02" db="EMBL/GenBank/DDBJ databases">
        <authorList>
            <person name="Seth-Smith MB H."/>
            <person name="Seth-Smith H."/>
        </authorList>
    </citation>
    <scope>NUCLEOTIDE SEQUENCE [LARGE SCALE GENOMIC DNA]</scope>
</reference>
<evidence type="ECO:0000313" key="2">
    <source>
        <dbReference type="EMBL" id="VDM88609.1"/>
    </source>
</evidence>
<evidence type="ECO:0008006" key="4">
    <source>
        <dbReference type="Google" id="ProtNLM"/>
    </source>
</evidence>
<feature type="transmembrane region" description="Helical" evidence="1">
    <location>
        <begin position="353"/>
        <end position="376"/>
    </location>
</feature>
<sequence length="532" mass="56909">MTVLDDRVDGRLRSALWYLAVAVGFVAITALLRGQQIGEWNYLNPDEAELLVQARAARHSPVPFSTWITGTTGPYWTLFLTGLAVLGAPLNLAFAHMLAAVLLGLTAAALLVVASRAIGFGLACVVIAWWWFPVAAIFPVGDAVDFGALSTEYLPTLLVVMSALVRRERLAKRPWLFAVLGTLAGLALGAKFQVAPLAVAFAVAQLIVLHTNTRRTVVSLFWWLAGAALPIAAIVLTIVASPATNWDLVDQTLSFLGSYAGGPTALQKLIHTWAAFTWAAGYLLVLVAVVVWLARHSDRRSNVARIVLIGGGLVSVLIGGMGFPHYLILLFGALGLAVTMPVRPGAQLVPKRLSIRVLACTLAVVAVVILLAGYVMDRWRPLSPQRAIAALSANSVNRNSSIARVCPPGSSALVWGWAPEIYIAQDWQSTIPYPNVLGMAISPAIRDSAEPVIRSGIDRASCVVDATNVTRPQCPGVRPEHPLGYCLPPSVTLPRIYPQLSELIGEQFRTAPITDGCDGCTLYVRSIFGASP</sequence>